<comment type="subcellular location">
    <subcellularLocation>
        <location evidence="1">Nucleus</location>
    </subcellularLocation>
</comment>
<evidence type="ECO:0000313" key="6">
    <source>
        <dbReference type="Proteomes" id="UP001432027"/>
    </source>
</evidence>
<dbReference type="Proteomes" id="UP001432027">
    <property type="component" value="Unassembled WGS sequence"/>
</dbReference>
<dbReference type="SUPFAM" id="SSF48371">
    <property type="entry name" value="ARM repeat"/>
    <property type="match status" value="1"/>
</dbReference>
<proteinExistence type="inferred from homology"/>
<dbReference type="InterPro" id="IPR024679">
    <property type="entry name" value="Ipi1_N"/>
</dbReference>
<dbReference type="EMBL" id="BTSX01000003">
    <property type="protein sequence ID" value="GMS91004.1"/>
    <property type="molecule type" value="Genomic_DNA"/>
</dbReference>
<evidence type="ECO:0000256" key="1">
    <source>
        <dbReference type="ARBA" id="ARBA00004123"/>
    </source>
</evidence>
<dbReference type="PANTHER" id="PTHR16056">
    <property type="entry name" value="REGULATOR OF MICROTUBULE DYNAMICS PROTEIN"/>
    <property type="match status" value="1"/>
</dbReference>
<gene>
    <name evidence="5" type="ORF">PENTCL1PPCAC_13179</name>
</gene>
<dbReference type="PANTHER" id="PTHR16056:SF2">
    <property type="entry name" value="TESTIS-EXPRESSED PROTEIN 10"/>
    <property type="match status" value="1"/>
</dbReference>
<name>A0AAV5TB82_9BILA</name>
<dbReference type="InterPro" id="IPR011989">
    <property type="entry name" value="ARM-like"/>
</dbReference>
<evidence type="ECO:0000256" key="3">
    <source>
        <dbReference type="ARBA" id="ARBA00023242"/>
    </source>
</evidence>
<protein>
    <recommendedName>
        <fullName evidence="4">Pre-rRNA-processing protein Ipi1 N-terminal domain-containing protein</fullName>
    </recommendedName>
</protein>
<dbReference type="GO" id="GO:0071339">
    <property type="term" value="C:MLL1 complex"/>
    <property type="evidence" value="ECO:0007669"/>
    <property type="project" value="TreeGrafter"/>
</dbReference>
<dbReference type="Pfam" id="PF12333">
    <property type="entry name" value="Ipi1_N"/>
    <property type="match status" value="1"/>
</dbReference>
<evidence type="ECO:0000256" key="2">
    <source>
        <dbReference type="ARBA" id="ARBA00006427"/>
    </source>
</evidence>
<evidence type="ECO:0000313" key="5">
    <source>
        <dbReference type="EMBL" id="GMS91004.1"/>
    </source>
</evidence>
<reference evidence="5" key="1">
    <citation type="submission" date="2023-10" db="EMBL/GenBank/DDBJ databases">
        <title>Genome assembly of Pristionchus species.</title>
        <authorList>
            <person name="Yoshida K."/>
            <person name="Sommer R.J."/>
        </authorList>
    </citation>
    <scope>NUCLEOTIDE SEQUENCE</scope>
    <source>
        <strain evidence="5">RS0144</strain>
    </source>
</reference>
<dbReference type="InterPro" id="IPR016024">
    <property type="entry name" value="ARM-type_fold"/>
</dbReference>
<dbReference type="Gene3D" id="1.25.10.10">
    <property type="entry name" value="Leucine-rich Repeat Variant"/>
    <property type="match status" value="1"/>
</dbReference>
<feature type="non-terminal residue" evidence="5">
    <location>
        <position position="1"/>
    </location>
</feature>
<sequence>RMGSKKKKAQKNAAFKKTKLKVGKVLKKTNTTDSTVESRKVVLLTQLEEQSGSSTAVYSYRGLSLDNLCSQLGHYSKSVRKNAIVGAKQILTSAPNLIEAHLRTIIPAFARLISMTDTDAATHAQLKSLLELVCTVPPMSMSPHFPLFVAHILRGLTHSHESVRSFALTVIHLLLDTYPSLCRDNTDIFQTILHFINSNRKTSHSTRVLLDFVTSFLKIYDSDSAVVSYCVEVRLNTEDGTLSKRIDMCPATKHMDPFHFPVLTTSAAGASSSLFTSPETLLSLTQALSPLVARVAMENDRNLSEHLVRLLSLMKRGVERQPNKFMLVDFDERYAKACDPLLKAAKIPSMKDNKKVLAAIATLLQ</sequence>
<feature type="domain" description="Pre-rRNA-processing protein Ipi1 N-terminal" evidence="4">
    <location>
        <begin position="141"/>
        <end position="203"/>
    </location>
</feature>
<evidence type="ECO:0000259" key="4">
    <source>
        <dbReference type="Pfam" id="PF12333"/>
    </source>
</evidence>
<accession>A0AAV5TB82</accession>
<comment type="caution">
    <text evidence="5">The sequence shown here is derived from an EMBL/GenBank/DDBJ whole genome shotgun (WGS) entry which is preliminary data.</text>
</comment>
<comment type="similarity">
    <text evidence="2">Belongs to the IPI1/TEX10 family.</text>
</comment>
<keyword evidence="3" id="KW-0539">Nucleus</keyword>
<organism evidence="5 6">
    <name type="scientific">Pristionchus entomophagus</name>
    <dbReference type="NCBI Taxonomy" id="358040"/>
    <lineage>
        <taxon>Eukaryota</taxon>
        <taxon>Metazoa</taxon>
        <taxon>Ecdysozoa</taxon>
        <taxon>Nematoda</taxon>
        <taxon>Chromadorea</taxon>
        <taxon>Rhabditida</taxon>
        <taxon>Rhabditina</taxon>
        <taxon>Diplogasteromorpha</taxon>
        <taxon>Diplogasteroidea</taxon>
        <taxon>Neodiplogasteridae</taxon>
        <taxon>Pristionchus</taxon>
    </lineage>
</organism>
<dbReference type="AlphaFoldDB" id="A0AAV5TB82"/>
<keyword evidence="6" id="KW-1185">Reference proteome</keyword>